<comment type="caution">
    <text evidence="2">The sequence shown here is derived from an EMBL/GenBank/DDBJ whole genome shotgun (WGS) entry which is preliminary data.</text>
</comment>
<dbReference type="RefSeq" id="WP_100773291.1">
    <property type="nucleotide sequence ID" value="NZ_PIQN01000038.1"/>
</dbReference>
<sequence length="458" mass="49776">MVLHKDEILNALAATANVAQFVGFRPDGKGALTQSYSRVSGFDANHRFSSARDAVDALLTHSSDKMVNVRSYEPSSPRSKEFVYGLKDVGEVLAVLERLAALELHLIVNETIDIHDGGVSGVVQGQVVEFAPDDTPRCVEKPGVASLPVSIALQVLKTVYGFAPDLNFPDNARAEFSLHPKPRGYNQKHTILWEYEDTDAGFLPAAFSWPNNFSRHLGDKAFGLMIASALGMPVPKTTVIGRRTAPFTFGQETGSHEVWTRTSPTEPQPGLYTTAKGWQDPFRLLAKEDPEGLNIRSVLCQAAVRAKFSGAALAGPKGKVIVEGRRGEGDQFMLGLQLPETLPPFVLDAVQATYSALSNRLGPVRFEWVHDGDIVWIVQLHCGATSTEADVIVPGDASLWIEFDVAAGIEHLRDLLGRLIDGQGVIITGEVGLTSHIADLLRKAKYPARRKTIAQPVN</sequence>
<feature type="region of interest" description="Disordered" evidence="1">
    <location>
        <begin position="252"/>
        <end position="273"/>
    </location>
</feature>
<dbReference type="EMBL" id="PIQN01000038">
    <property type="protein sequence ID" value="PKA38899.1"/>
    <property type="molecule type" value="Genomic_DNA"/>
</dbReference>
<evidence type="ECO:0000313" key="2">
    <source>
        <dbReference type="EMBL" id="PKA38899.1"/>
    </source>
</evidence>
<evidence type="ECO:0000313" key="3">
    <source>
        <dbReference type="Proteomes" id="UP000232164"/>
    </source>
</evidence>
<gene>
    <name evidence="2" type="ORF">CWR43_35560</name>
</gene>
<protein>
    <submittedName>
        <fullName evidence="2">Uncharacterized protein</fullName>
    </submittedName>
</protein>
<dbReference type="AlphaFoldDB" id="A0A2N0CYG9"/>
<accession>A0A2N0CYG9</accession>
<organism evidence="2 3">
    <name type="scientific">Rhizobium sullae</name>
    <name type="common">Rhizobium hedysari</name>
    <dbReference type="NCBI Taxonomy" id="50338"/>
    <lineage>
        <taxon>Bacteria</taxon>
        <taxon>Pseudomonadati</taxon>
        <taxon>Pseudomonadota</taxon>
        <taxon>Alphaproteobacteria</taxon>
        <taxon>Hyphomicrobiales</taxon>
        <taxon>Rhizobiaceae</taxon>
        <taxon>Rhizobium/Agrobacterium group</taxon>
        <taxon>Rhizobium</taxon>
    </lineage>
</organism>
<evidence type="ECO:0000256" key="1">
    <source>
        <dbReference type="SAM" id="MobiDB-lite"/>
    </source>
</evidence>
<reference evidence="2 3" key="1">
    <citation type="submission" date="2017-11" db="EMBL/GenBank/DDBJ databases">
        <authorList>
            <person name="Han C.G."/>
        </authorList>
    </citation>
    <scope>NUCLEOTIDE SEQUENCE [LARGE SCALE GENOMIC DNA]</scope>
    <source>
        <strain evidence="2 3">HCNT1</strain>
    </source>
</reference>
<name>A0A2N0CYG9_RHISU</name>
<reference evidence="2 3" key="2">
    <citation type="submission" date="2017-12" db="EMBL/GenBank/DDBJ databases">
        <title>Genome sequence of Rhizobium sullae HCNT1 isolated from Sulla coronaria nodules and featuring peculiar denitrification phenotypes.</title>
        <authorList>
            <person name="De Diego-Diaz B."/>
            <person name="Treu L."/>
            <person name="Campanaro S."/>
            <person name="Da Silva Duarte V."/>
            <person name="Basaglia M."/>
            <person name="Favaro L."/>
            <person name="Casella S."/>
            <person name="Squartini A."/>
        </authorList>
    </citation>
    <scope>NUCLEOTIDE SEQUENCE [LARGE SCALE GENOMIC DNA]</scope>
    <source>
        <strain evidence="2 3">HCNT1</strain>
    </source>
</reference>
<proteinExistence type="predicted"/>
<dbReference type="Proteomes" id="UP000232164">
    <property type="component" value="Unassembled WGS sequence"/>
</dbReference>